<name>A0A8S4A4H1_9EUPU</name>
<evidence type="ECO:0000256" key="1">
    <source>
        <dbReference type="ARBA" id="ARBA00004138"/>
    </source>
</evidence>
<dbReference type="AlphaFoldDB" id="A0A8S4A4H1"/>
<feature type="compositionally biased region" description="Polar residues" evidence="6">
    <location>
        <begin position="326"/>
        <end position="335"/>
    </location>
</feature>
<dbReference type="InterPro" id="IPR019530">
    <property type="entry name" value="Intra-flagellar_transport_57"/>
</dbReference>
<dbReference type="OrthoDB" id="423881at2759"/>
<feature type="region of interest" description="Disordered" evidence="6">
    <location>
        <begin position="321"/>
        <end position="345"/>
    </location>
</feature>
<evidence type="ECO:0000256" key="6">
    <source>
        <dbReference type="SAM" id="MobiDB-lite"/>
    </source>
</evidence>
<proteinExistence type="inferred from homology"/>
<evidence type="ECO:0000256" key="2">
    <source>
        <dbReference type="ARBA" id="ARBA00009415"/>
    </source>
</evidence>
<feature type="compositionally biased region" description="Basic and acidic residues" evidence="6">
    <location>
        <begin position="336"/>
        <end position="345"/>
    </location>
</feature>
<dbReference type="GO" id="GO:0030992">
    <property type="term" value="C:intraciliary transport particle B"/>
    <property type="evidence" value="ECO:0007669"/>
    <property type="project" value="TreeGrafter"/>
</dbReference>
<dbReference type="GO" id="GO:1905515">
    <property type="term" value="P:non-motile cilium assembly"/>
    <property type="evidence" value="ECO:0007669"/>
    <property type="project" value="TreeGrafter"/>
</dbReference>
<gene>
    <name evidence="7" type="ORF">CUNI_LOCUS22331</name>
</gene>
<dbReference type="GO" id="GO:0005815">
    <property type="term" value="C:microtubule organizing center"/>
    <property type="evidence" value="ECO:0007669"/>
    <property type="project" value="TreeGrafter"/>
</dbReference>
<feature type="coiled-coil region" evidence="5">
    <location>
        <begin position="268"/>
        <end position="320"/>
    </location>
</feature>
<dbReference type="GO" id="GO:0005794">
    <property type="term" value="C:Golgi apparatus"/>
    <property type="evidence" value="ECO:0007669"/>
    <property type="project" value="TreeGrafter"/>
</dbReference>
<keyword evidence="3" id="KW-0969">Cilium</keyword>
<protein>
    <recommendedName>
        <fullName evidence="9">Intraflagellar transport protein 57 homolog</fullName>
    </recommendedName>
</protein>
<reference evidence="7" key="1">
    <citation type="submission" date="2021-04" db="EMBL/GenBank/DDBJ databases">
        <authorList>
            <consortium name="Molecular Ecology Group"/>
        </authorList>
    </citation>
    <scope>NUCLEOTIDE SEQUENCE</scope>
</reference>
<accession>A0A8S4A4H1</accession>
<evidence type="ECO:0000256" key="3">
    <source>
        <dbReference type="ARBA" id="ARBA00023069"/>
    </source>
</evidence>
<evidence type="ECO:0008006" key="9">
    <source>
        <dbReference type="Google" id="ProtNLM"/>
    </source>
</evidence>
<evidence type="ECO:0000313" key="7">
    <source>
        <dbReference type="EMBL" id="CAG5136773.1"/>
    </source>
</evidence>
<dbReference type="Proteomes" id="UP000678393">
    <property type="component" value="Unassembled WGS sequence"/>
</dbReference>
<dbReference type="EMBL" id="CAJHNH020008569">
    <property type="protein sequence ID" value="CAG5136773.1"/>
    <property type="molecule type" value="Genomic_DNA"/>
</dbReference>
<evidence type="ECO:0000256" key="4">
    <source>
        <dbReference type="ARBA" id="ARBA00023273"/>
    </source>
</evidence>
<comment type="similarity">
    <text evidence="2">Belongs to the IFT57 family.</text>
</comment>
<dbReference type="GO" id="GO:0042073">
    <property type="term" value="P:intraciliary transport"/>
    <property type="evidence" value="ECO:0007669"/>
    <property type="project" value="TreeGrafter"/>
</dbReference>
<keyword evidence="5" id="KW-0175">Coiled coil</keyword>
<keyword evidence="4" id="KW-0966">Cell projection</keyword>
<dbReference type="GO" id="GO:0005929">
    <property type="term" value="C:cilium"/>
    <property type="evidence" value="ECO:0007669"/>
    <property type="project" value="UniProtKB-SubCell"/>
</dbReference>
<dbReference type="PANTHER" id="PTHR16011:SF0">
    <property type="entry name" value="INTRAFLAGELLAR TRANSPORT PROTEIN 57 HOMOLOG"/>
    <property type="match status" value="1"/>
</dbReference>
<keyword evidence="8" id="KW-1185">Reference proteome</keyword>
<comment type="subcellular location">
    <subcellularLocation>
        <location evidence="1">Cell projection</location>
        <location evidence="1">Cilium</location>
    </subcellularLocation>
</comment>
<dbReference type="PANTHER" id="PTHR16011">
    <property type="entry name" value="IFT57/HIPPI"/>
    <property type="match status" value="1"/>
</dbReference>
<evidence type="ECO:0000313" key="8">
    <source>
        <dbReference type="Proteomes" id="UP000678393"/>
    </source>
</evidence>
<dbReference type="Pfam" id="PF10498">
    <property type="entry name" value="IFT57"/>
    <property type="match status" value="1"/>
</dbReference>
<evidence type="ECO:0000256" key="5">
    <source>
        <dbReference type="SAM" id="Coils"/>
    </source>
</evidence>
<sequence>MSEDKKRGGGDDGEDGGPGLLYMPFVIMEELLDKLRLLDYDRDFARKMNLKPINRHYFAVQTNPGEQFYMFTSLAAWLLRKSGRHFEQPQEYDDPNATISSILEEVRKYGHPVDFPPSKLKQGWGEHCIYVLDRLADEAFKSTNFSWRRPQYPEEEMEEENIVEDDSELTLNEIEKTAAIGTSDFEDADEDEPILDLEGLKKFNQNKQTFESHKPEEILESTTDAAGWKLEVERVMPQLRVTIRTDNKDWRVHLEQMHQHNDGIETSLNESKIHLDKLQDEISHTLEKISSREKYINSQLEHLLVNFRHAQDALAETKEKYRQASGGVTSEVKNTSTDHRRIGES</sequence>
<comment type="caution">
    <text evidence="7">The sequence shown here is derived from an EMBL/GenBank/DDBJ whole genome shotgun (WGS) entry which is preliminary data.</text>
</comment>
<organism evidence="7 8">
    <name type="scientific">Candidula unifasciata</name>
    <dbReference type="NCBI Taxonomy" id="100452"/>
    <lineage>
        <taxon>Eukaryota</taxon>
        <taxon>Metazoa</taxon>
        <taxon>Spiralia</taxon>
        <taxon>Lophotrochozoa</taxon>
        <taxon>Mollusca</taxon>
        <taxon>Gastropoda</taxon>
        <taxon>Heterobranchia</taxon>
        <taxon>Euthyneura</taxon>
        <taxon>Panpulmonata</taxon>
        <taxon>Eupulmonata</taxon>
        <taxon>Stylommatophora</taxon>
        <taxon>Helicina</taxon>
        <taxon>Helicoidea</taxon>
        <taxon>Geomitridae</taxon>
        <taxon>Candidula</taxon>
    </lineage>
</organism>